<dbReference type="SUPFAM" id="SSF54909">
    <property type="entry name" value="Dimeric alpha+beta barrel"/>
    <property type="match status" value="1"/>
</dbReference>
<organism evidence="2 3">
    <name type="scientific">Chryseobacterium geocarposphaerae</name>
    <dbReference type="NCBI Taxonomy" id="1416776"/>
    <lineage>
        <taxon>Bacteria</taxon>
        <taxon>Pseudomonadati</taxon>
        <taxon>Bacteroidota</taxon>
        <taxon>Flavobacteriia</taxon>
        <taxon>Flavobacteriales</taxon>
        <taxon>Weeksellaceae</taxon>
        <taxon>Chryseobacterium group</taxon>
        <taxon>Chryseobacterium</taxon>
    </lineage>
</organism>
<dbReference type="GO" id="GO:0004497">
    <property type="term" value="F:monooxygenase activity"/>
    <property type="evidence" value="ECO:0007669"/>
    <property type="project" value="UniProtKB-KW"/>
</dbReference>
<accession>A0ABU1LGW4</accession>
<protein>
    <submittedName>
        <fullName evidence="2">Quinol monooxygenase YgiN</fullName>
    </submittedName>
</protein>
<keyword evidence="2" id="KW-0560">Oxidoreductase</keyword>
<dbReference type="PANTHER" id="PTHR33336">
    <property type="entry name" value="QUINOL MONOOXYGENASE YGIN-RELATED"/>
    <property type="match status" value="1"/>
</dbReference>
<reference evidence="2 3" key="1">
    <citation type="submission" date="2023-07" db="EMBL/GenBank/DDBJ databases">
        <title>Sorghum-associated microbial communities from plants grown in Nebraska, USA.</title>
        <authorList>
            <person name="Schachtman D."/>
        </authorList>
    </citation>
    <scope>NUCLEOTIDE SEQUENCE [LARGE SCALE GENOMIC DNA]</scope>
    <source>
        <strain evidence="2 3">DS1709</strain>
    </source>
</reference>
<dbReference type="Gene3D" id="3.30.70.100">
    <property type="match status" value="1"/>
</dbReference>
<gene>
    <name evidence="2" type="ORF">J2781_002901</name>
</gene>
<dbReference type="PROSITE" id="PS51725">
    <property type="entry name" value="ABM"/>
    <property type="match status" value="1"/>
</dbReference>
<dbReference type="EMBL" id="JAVDQS010000008">
    <property type="protein sequence ID" value="MDR6405957.1"/>
    <property type="molecule type" value="Genomic_DNA"/>
</dbReference>
<keyword evidence="3" id="KW-1185">Reference proteome</keyword>
<dbReference type="InterPro" id="IPR007138">
    <property type="entry name" value="ABM_dom"/>
</dbReference>
<evidence type="ECO:0000313" key="2">
    <source>
        <dbReference type="EMBL" id="MDR6405957.1"/>
    </source>
</evidence>
<sequence length="95" mass="11415">MKIYLTAVIKAKEEFRTEVLDVLQNMVEQTRKEEACELYTLHQGIEDKNQFIFYEIWKSEEGLFQHNQQPYILDFGTLVDEKLQEKPQIYKTNII</sequence>
<dbReference type="PANTHER" id="PTHR33336:SF3">
    <property type="entry name" value="ABM DOMAIN-CONTAINING PROTEIN"/>
    <property type="match status" value="1"/>
</dbReference>
<evidence type="ECO:0000313" key="3">
    <source>
        <dbReference type="Proteomes" id="UP001184853"/>
    </source>
</evidence>
<dbReference type="InterPro" id="IPR011008">
    <property type="entry name" value="Dimeric_a/b-barrel"/>
</dbReference>
<dbReference type="InterPro" id="IPR050744">
    <property type="entry name" value="AI-2_Isomerase_LsrG"/>
</dbReference>
<name>A0ABU1LGW4_9FLAO</name>
<dbReference type="Pfam" id="PF03992">
    <property type="entry name" value="ABM"/>
    <property type="match status" value="1"/>
</dbReference>
<dbReference type="RefSeq" id="WP_062160397.1">
    <property type="nucleotide sequence ID" value="NZ_JAVDQS010000008.1"/>
</dbReference>
<proteinExistence type="predicted"/>
<evidence type="ECO:0000259" key="1">
    <source>
        <dbReference type="PROSITE" id="PS51725"/>
    </source>
</evidence>
<feature type="domain" description="ABM" evidence="1">
    <location>
        <begin position="3"/>
        <end position="95"/>
    </location>
</feature>
<dbReference type="Proteomes" id="UP001184853">
    <property type="component" value="Unassembled WGS sequence"/>
</dbReference>
<comment type="caution">
    <text evidence="2">The sequence shown here is derived from an EMBL/GenBank/DDBJ whole genome shotgun (WGS) entry which is preliminary data.</text>
</comment>
<keyword evidence="2" id="KW-0503">Monooxygenase</keyword>